<name>A0A6A7B6K3_9PLEO</name>
<evidence type="ECO:0000256" key="1">
    <source>
        <dbReference type="SAM" id="Phobius"/>
    </source>
</evidence>
<gene>
    <name evidence="2" type="ORF">T440DRAFT_74646</name>
</gene>
<keyword evidence="1" id="KW-0472">Membrane</keyword>
<dbReference type="PANTHER" id="PTHR45036:SF1">
    <property type="entry name" value="METHYLTRANSFERASE LIKE 7A"/>
    <property type="match status" value="1"/>
</dbReference>
<reference evidence="2" key="1">
    <citation type="submission" date="2020-01" db="EMBL/GenBank/DDBJ databases">
        <authorList>
            <consortium name="DOE Joint Genome Institute"/>
            <person name="Haridas S."/>
            <person name="Albert R."/>
            <person name="Binder M."/>
            <person name="Bloem J."/>
            <person name="Labutti K."/>
            <person name="Salamov A."/>
            <person name="Andreopoulos B."/>
            <person name="Baker S.E."/>
            <person name="Barry K."/>
            <person name="Bills G."/>
            <person name="Bluhm B.H."/>
            <person name="Cannon C."/>
            <person name="Castanera R."/>
            <person name="Culley D.E."/>
            <person name="Daum C."/>
            <person name="Ezra D."/>
            <person name="Gonzalez J.B."/>
            <person name="Henrissat B."/>
            <person name="Kuo A."/>
            <person name="Liang C."/>
            <person name="Lipzen A."/>
            <person name="Lutzoni F."/>
            <person name="Magnuson J."/>
            <person name="Mondo S."/>
            <person name="Nolan M."/>
            <person name="Ohm R."/>
            <person name="Pangilinan J."/>
            <person name="Park H.-J."/>
            <person name="Ramirez L."/>
            <person name="Alfaro M."/>
            <person name="Sun H."/>
            <person name="Tritt A."/>
            <person name="Yoshinaga Y."/>
            <person name="Zwiers L.-H."/>
            <person name="Turgeon B.G."/>
            <person name="Goodwin S.B."/>
            <person name="Spatafora J.W."/>
            <person name="Crous P.W."/>
            <person name="Grigoriev I.V."/>
        </authorList>
    </citation>
    <scope>NUCLEOTIDE SEQUENCE</scope>
    <source>
        <strain evidence="2">IPT5</strain>
    </source>
</reference>
<keyword evidence="1" id="KW-0812">Transmembrane</keyword>
<evidence type="ECO:0000313" key="3">
    <source>
        <dbReference type="Proteomes" id="UP000799423"/>
    </source>
</evidence>
<keyword evidence="3" id="KW-1185">Reference proteome</keyword>
<dbReference type="OrthoDB" id="540004at2759"/>
<protein>
    <recommendedName>
        <fullName evidence="4">S-adenosyl-L-methionine-dependent methyltransferase</fullName>
    </recommendedName>
</protein>
<dbReference type="AlphaFoldDB" id="A0A6A7B6K3"/>
<dbReference type="PANTHER" id="PTHR45036">
    <property type="entry name" value="METHYLTRANSFERASE LIKE 7B"/>
    <property type="match status" value="1"/>
</dbReference>
<dbReference type="Proteomes" id="UP000799423">
    <property type="component" value="Unassembled WGS sequence"/>
</dbReference>
<evidence type="ECO:0008006" key="4">
    <source>
        <dbReference type="Google" id="ProtNLM"/>
    </source>
</evidence>
<accession>A0A6A7B6K3</accession>
<evidence type="ECO:0000313" key="2">
    <source>
        <dbReference type="EMBL" id="KAF2850914.1"/>
    </source>
</evidence>
<dbReference type="EMBL" id="MU006304">
    <property type="protein sequence ID" value="KAF2850914.1"/>
    <property type="molecule type" value="Genomic_DNA"/>
</dbReference>
<dbReference type="InterPro" id="IPR029063">
    <property type="entry name" value="SAM-dependent_MTases_sf"/>
</dbReference>
<sequence>MIPFNWIGEIVVVLSPSLLLALGMWHFIVTVLKVIFVERHPFAIFNRTELRFKSFARLWKKNGKAMSAEMPGPIFSMLENCKGVILDLGPGSGEMLKHFNPEQITALYGVEPAEDLHPRLAQNSEAVGFGTKFHALICGGEPESLIPALHKTGIMNESGKDGLASDGLFDEICCVRVLCSVPHVEQTIKNLYSLLKPGGRMVICEHVVNPWSTEGRLLARLAQIVYTLFGWSFVMGNCELQRPTYDYLRDAGEWDQFDLKYYRTKEALPFIVGELIKKGETAEESHAEAIKKGKEVDKTYAKAVEEGQPGEKSYAEAIKA</sequence>
<feature type="transmembrane region" description="Helical" evidence="1">
    <location>
        <begin position="6"/>
        <end position="32"/>
    </location>
</feature>
<dbReference type="Pfam" id="PF13489">
    <property type="entry name" value="Methyltransf_23"/>
    <property type="match status" value="1"/>
</dbReference>
<dbReference type="InterPro" id="IPR052356">
    <property type="entry name" value="Thiol_S-MT"/>
</dbReference>
<proteinExistence type="predicted"/>
<dbReference type="Gene3D" id="3.40.50.150">
    <property type="entry name" value="Vaccinia Virus protein VP39"/>
    <property type="match status" value="1"/>
</dbReference>
<dbReference type="SUPFAM" id="SSF53335">
    <property type="entry name" value="S-adenosyl-L-methionine-dependent methyltransferases"/>
    <property type="match status" value="1"/>
</dbReference>
<keyword evidence="1" id="KW-1133">Transmembrane helix</keyword>
<organism evidence="2 3">
    <name type="scientific">Plenodomus tracheiphilus IPT5</name>
    <dbReference type="NCBI Taxonomy" id="1408161"/>
    <lineage>
        <taxon>Eukaryota</taxon>
        <taxon>Fungi</taxon>
        <taxon>Dikarya</taxon>
        <taxon>Ascomycota</taxon>
        <taxon>Pezizomycotina</taxon>
        <taxon>Dothideomycetes</taxon>
        <taxon>Pleosporomycetidae</taxon>
        <taxon>Pleosporales</taxon>
        <taxon>Pleosporineae</taxon>
        <taxon>Leptosphaeriaceae</taxon>
        <taxon>Plenodomus</taxon>
    </lineage>
</organism>